<name>M8CZW8_AEGTA</name>
<sequence>MGEEGVAAPLLDGKIKARRSDNGDGEAAAAAGRRRWWRCLWDAEEAAGQVAFAAPMVATSMAFYAIPLVSVMYAGRIGDLELAGATLGNSWATVTGIALMARTIVRLSWIFYPQCRQICTCPFSGSQELSICQTGLSGSLETLCGQGYGAQVYRMLGVYLQASIITSALFSVLVSLLWLYTEPLLIFLHQDPEVSRMAAVFLRYTIPAQFAFGFIQCILRFLQTQSVVMPLVAFSLLPLVFHVGITHASVHYLGLGFAGPAMSTSLSLWLSFIMLASYVMLSTRFKQTWGGFSTEAFQYVLPGLKLAVPSAMMVCFEYWAFEILVLLAGLMPDSQMSTSIIAMCVMQPDSANTESISYMITYGFAAAISTRVSNELGAGNIDKAKKALKVTLALSLLLGVTFLLLLGLGHNLWAGLFSKSEAVISAFASMTPFLIGSVVLDSTQGVLSGVSRGCGWQHLVAWTNLVAFYIIGLPLSLLLGFKLGFHTKGLWMGQICGLLCQNAVLLFITLRTKWERLELATNSKEGDLIC</sequence>
<evidence type="ECO:0000256" key="2">
    <source>
        <dbReference type="ARBA" id="ARBA00010199"/>
    </source>
</evidence>
<feature type="transmembrane region" description="Helical" evidence="6">
    <location>
        <begin position="461"/>
        <end position="485"/>
    </location>
</feature>
<evidence type="ECO:0000256" key="6">
    <source>
        <dbReference type="RuleBase" id="RU004914"/>
    </source>
</evidence>
<keyword evidence="3 6" id="KW-0812">Transmembrane</keyword>
<evidence type="ECO:0000256" key="5">
    <source>
        <dbReference type="ARBA" id="ARBA00023136"/>
    </source>
</evidence>
<comment type="subcellular location">
    <subcellularLocation>
        <location evidence="1">Membrane</location>
        <topology evidence="1">Multi-pass membrane protein</topology>
    </subcellularLocation>
</comment>
<protein>
    <recommendedName>
        <fullName evidence="6">Protein DETOXIFICATION</fullName>
    </recommendedName>
    <alternativeName>
        <fullName evidence="6">Multidrug and toxic compound extrusion protein</fullName>
    </alternativeName>
</protein>
<dbReference type="PANTHER" id="PTHR11206">
    <property type="entry name" value="MULTIDRUG RESISTANCE PROTEIN"/>
    <property type="match status" value="1"/>
</dbReference>
<proteinExistence type="inferred from homology"/>
<feature type="transmembrane region" description="Helical" evidence="6">
    <location>
        <begin position="491"/>
        <end position="510"/>
    </location>
</feature>
<dbReference type="CDD" id="cd13132">
    <property type="entry name" value="MATE_eukaryotic"/>
    <property type="match status" value="1"/>
</dbReference>
<dbReference type="NCBIfam" id="TIGR00797">
    <property type="entry name" value="matE"/>
    <property type="match status" value="1"/>
</dbReference>
<comment type="similarity">
    <text evidence="2 6">Belongs to the multi antimicrobial extrusion (MATE) (TC 2.A.66.1) family.</text>
</comment>
<dbReference type="EnsemblPlants" id="EMT29456">
    <property type="protein sequence ID" value="EMT29456"/>
    <property type="gene ID" value="F775_30988"/>
</dbReference>
<dbReference type="GO" id="GO:0015297">
    <property type="term" value="F:antiporter activity"/>
    <property type="evidence" value="ECO:0007669"/>
    <property type="project" value="InterPro"/>
</dbReference>
<keyword evidence="4 6" id="KW-1133">Transmembrane helix</keyword>
<reference evidence="7" key="1">
    <citation type="submission" date="2015-06" db="UniProtKB">
        <authorList>
            <consortium name="EnsemblPlants"/>
        </authorList>
    </citation>
    <scope>IDENTIFICATION</scope>
</reference>
<feature type="transmembrane region" description="Helical" evidence="6">
    <location>
        <begin position="200"/>
        <end position="219"/>
    </location>
</feature>
<dbReference type="GO" id="GO:0042910">
    <property type="term" value="F:xenobiotic transmembrane transporter activity"/>
    <property type="evidence" value="ECO:0007669"/>
    <property type="project" value="InterPro"/>
</dbReference>
<feature type="transmembrane region" description="Helical" evidence="6">
    <location>
        <begin position="422"/>
        <end position="440"/>
    </location>
</feature>
<dbReference type="GO" id="GO:1990961">
    <property type="term" value="P:xenobiotic detoxification by transmembrane export across the plasma membrane"/>
    <property type="evidence" value="ECO:0007669"/>
    <property type="project" value="InterPro"/>
</dbReference>
<feature type="transmembrane region" description="Helical" evidence="6">
    <location>
        <begin position="46"/>
        <end position="66"/>
    </location>
</feature>
<dbReference type="AlphaFoldDB" id="M8CZW8"/>
<comment type="caution">
    <text evidence="6">Lacks conserved residue(s) required for the propagation of feature annotation.</text>
</comment>
<feature type="transmembrane region" description="Helical" evidence="6">
    <location>
        <begin position="392"/>
        <end position="416"/>
    </location>
</feature>
<keyword evidence="5 6" id="KW-0472">Membrane</keyword>
<dbReference type="InterPro" id="IPR002528">
    <property type="entry name" value="MATE_fam"/>
</dbReference>
<evidence type="ECO:0000313" key="7">
    <source>
        <dbReference type="EnsemblPlants" id="EMT29456"/>
    </source>
</evidence>
<dbReference type="GO" id="GO:0016020">
    <property type="term" value="C:membrane"/>
    <property type="evidence" value="ECO:0007669"/>
    <property type="project" value="UniProtKB-SubCell"/>
</dbReference>
<accession>M8CZW8</accession>
<organism evidence="7">
    <name type="scientific">Aegilops tauschii</name>
    <name type="common">Tausch's goatgrass</name>
    <name type="synonym">Aegilops squarrosa</name>
    <dbReference type="NCBI Taxonomy" id="37682"/>
    <lineage>
        <taxon>Eukaryota</taxon>
        <taxon>Viridiplantae</taxon>
        <taxon>Streptophyta</taxon>
        <taxon>Embryophyta</taxon>
        <taxon>Tracheophyta</taxon>
        <taxon>Spermatophyta</taxon>
        <taxon>Magnoliopsida</taxon>
        <taxon>Liliopsida</taxon>
        <taxon>Poales</taxon>
        <taxon>Poaceae</taxon>
        <taxon>BOP clade</taxon>
        <taxon>Pooideae</taxon>
        <taxon>Triticodae</taxon>
        <taxon>Triticeae</taxon>
        <taxon>Triticinae</taxon>
        <taxon>Aegilops</taxon>
    </lineage>
</organism>
<evidence type="ECO:0000256" key="4">
    <source>
        <dbReference type="ARBA" id="ARBA00022989"/>
    </source>
</evidence>
<evidence type="ECO:0000256" key="1">
    <source>
        <dbReference type="ARBA" id="ARBA00004141"/>
    </source>
</evidence>
<feature type="transmembrane region" description="Helical" evidence="6">
    <location>
        <begin position="231"/>
        <end position="254"/>
    </location>
</feature>
<dbReference type="InterPro" id="IPR045069">
    <property type="entry name" value="MATE_euk"/>
</dbReference>
<evidence type="ECO:0000256" key="3">
    <source>
        <dbReference type="ARBA" id="ARBA00022692"/>
    </source>
</evidence>
<feature type="transmembrane region" description="Helical" evidence="6">
    <location>
        <begin position="158"/>
        <end position="180"/>
    </location>
</feature>
<dbReference type="Pfam" id="PF01554">
    <property type="entry name" value="MatE"/>
    <property type="match status" value="2"/>
</dbReference>
<feature type="transmembrane region" description="Helical" evidence="6">
    <location>
        <begin position="266"/>
        <end position="285"/>
    </location>
</feature>